<evidence type="ECO:0000256" key="2">
    <source>
        <dbReference type="ARBA" id="ARBA00022525"/>
    </source>
</evidence>
<evidence type="ECO:0000256" key="4">
    <source>
        <dbReference type="SAM" id="MobiDB-lite"/>
    </source>
</evidence>
<sequence length="428" mass="44517">MSALHVHINGMSRDSGAVAGTPTTNRRTIAIVAIALGAIVLLVALVIVATTGGPTSPSDEPGAGARQMYVSPTGSDGGDGSQAAPLRTIQAALDDAEAGTVINLAPGEYREQPTTQRDGDPGAPIVIRGPENGKDPSGRHQAVLYGTGRIFNIDHSYYTLEGFTIDGQEGLAADQLPTDLAAVDAFKSGAQTQIKDSKLIYIGSADTAQDITGITIRNMFLTEAGTECVRLRNNATGNTIADSVIQYCGLFGKKSDDDDDGGRFEFHNGEGVYIGTSPKSDNQPMAENDTSSGNQVTGNTIRTFGSECFNVKENAHDNVFENNECSGNTEPREFNGSNVELRGHGNVVRGNVIADSAGWNVKIQSDDEDDYDNGGNIVENNTLSGAAAEAVRIGSAAPQGPFCGNRVTVAAATPVDGPSPGDITAPCP</sequence>
<dbReference type="InterPro" id="IPR006626">
    <property type="entry name" value="PbH1"/>
</dbReference>
<dbReference type="EMBL" id="BAABJO010000023">
    <property type="protein sequence ID" value="GAA5131317.1"/>
    <property type="molecule type" value="Genomic_DNA"/>
</dbReference>
<dbReference type="SUPFAM" id="SSF51126">
    <property type="entry name" value="Pectin lyase-like"/>
    <property type="match status" value="1"/>
</dbReference>
<dbReference type="InterPro" id="IPR011459">
    <property type="entry name" value="DUF1565"/>
</dbReference>
<evidence type="ECO:0000256" key="5">
    <source>
        <dbReference type="SAM" id="Phobius"/>
    </source>
</evidence>
<feature type="compositionally biased region" description="Polar residues" evidence="4">
    <location>
        <begin position="277"/>
        <end position="297"/>
    </location>
</feature>
<dbReference type="Proteomes" id="UP001500804">
    <property type="component" value="Unassembled WGS sequence"/>
</dbReference>
<feature type="region of interest" description="Disordered" evidence="4">
    <location>
        <begin position="271"/>
        <end position="297"/>
    </location>
</feature>
<reference evidence="8" key="1">
    <citation type="journal article" date="2019" name="Int. J. Syst. Evol. Microbiol.">
        <title>The Global Catalogue of Microorganisms (GCM) 10K type strain sequencing project: providing services to taxonomists for standard genome sequencing and annotation.</title>
        <authorList>
            <consortium name="The Broad Institute Genomics Platform"/>
            <consortium name="The Broad Institute Genome Sequencing Center for Infectious Disease"/>
            <person name="Wu L."/>
            <person name="Ma J."/>
        </authorList>
    </citation>
    <scope>NUCLEOTIDE SEQUENCE [LARGE SCALE GENOMIC DNA]</scope>
    <source>
        <strain evidence="8">JCM 18302</strain>
    </source>
</reference>
<feature type="transmembrane region" description="Helical" evidence="5">
    <location>
        <begin position="29"/>
        <end position="49"/>
    </location>
</feature>
<gene>
    <name evidence="7" type="ORF">GCM10023320_54440</name>
</gene>
<keyword evidence="5" id="KW-1133">Transmembrane helix</keyword>
<dbReference type="Pfam" id="PF07602">
    <property type="entry name" value="DUF1565"/>
    <property type="match status" value="1"/>
</dbReference>
<protein>
    <submittedName>
        <fullName evidence="7">Right-handed parallel beta-helix repeat-containing protein</fullName>
    </submittedName>
</protein>
<accession>A0ABP9NRI6</accession>
<comment type="subcellular location">
    <subcellularLocation>
        <location evidence="1">Secreted</location>
    </subcellularLocation>
</comment>
<keyword evidence="5" id="KW-0812">Transmembrane</keyword>
<evidence type="ECO:0000313" key="7">
    <source>
        <dbReference type="EMBL" id="GAA5131317.1"/>
    </source>
</evidence>
<dbReference type="InterPro" id="IPR012334">
    <property type="entry name" value="Pectin_lyas_fold"/>
</dbReference>
<keyword evidence="8" id="KW-1185">Reference proteome</keyword>
<feature type="region of interest" description="Disordered" evidence="4">
    <location>
        <begin position="53"/>
        <end position="83"/>
    </location>
</feature>
<dbReference type="InterPro" id="IPR011050">
    <property type="entry name" value="Pectin_lyase_fold/virulence"/>
</dbReference>
<keyword evidence="3" id="KW-0732">Signal</keyword>
<keyword evidence="5" id="KW-0472">Membrane</keyword>
<organism evidence="7 8">
    <name type="scientific">Pseudonocardia adelaidensis</name>
    <dbReference type="NCBI Taxonomy" id="648754"/>
    <lineage>
        <taxon>Bacteria</taxon>
        <taxon>Bacillati</taxon>
        <taxon>Actinomycetota</taxon>
        <taxon>Actinomycetes</taxon>
        <taxon>Pseudonocardiales</taxon>
        <taxon>Pseudonocardiaceae</taxon>
        <taxon>Pseudonocardia</taxon>
    </lineage>
</organism>
<evidence type="ECO:0000313" key="8">
    <source>
        <dbReference type="Proteomes" id="UP001500804"/>
    </source>
</evidence>
<evidence type="ECO:0000256" key="3">
    <source>
        <dbReference type="ARBA" id="ARBA00022729"/>
    </source>
</evidence>
<proteinExistence type="predicted"/>
<dbReference type="PANTHER" id="PTHR40088">
    <property type="entry name" value="PECTATE LYASE (EUROFUNG)"/>
    <property type="match status" value="1"/>
</dbReference>
<dbReference type="Gene3D" id="2.160.20.10">
    <property type="entry name" value="Single-stranded right-handed beta-helix, Pectin lyase-like"/>
    <property type="match status" value="1"/>
</dbReference>
<keyword evidence="2" id="KW-0964">Secreted</keyword>
<evidence type="ECO:0000256" key="1">
    <source>
        <dbReference type="ARBA" id="ARBA00004613"/>
    </source>
</evidence>
<name>A0ABP9NRI6_9PSEU</name>
<comment type="caution">
    <text evidence="7">The sequence shown here is derived from an EMBL/GenBank/DDBJ whole genome shotgun (WGS) entry which is preliminary data.</text>
</comment>
<feature type="domain" description="DUF1565" evidence="6">
    <location>
        <begin position="73"/>
        <end position="112"/>
    </location>
</feature>
<dbReference type="InterPro" id="IPR052052">
    <property type="entry name" value="Polysaccharide_Lyase_9"/>
</dbReference>
<evidence type="ECO:0000259" key="6">
    <source>
        <dbReference type="Pfam" id="PF07602"/>
    </source>
</evidence>
<dbReference type="PANTHER" id="PTHR40088:SF2">
    <property type="entry name" value="SECRETED SUGAR HYDROLASE"/>
    <property type="match status" value="1"/>
</dbReference>
<dbReference type="SMART" id="SM00710">
    <property type="entry name" value="PbH1"/>
    <property type="match status" value="4"/>
</dbReference>